<protein>
    <submittedName>
        <fullName evidence="2">DUF2075 domain-containing protein</fullName>
    </submittedName>
</protein>
<dbReference type="SUPFAM" id="SSF52540">
    <property type="entry name" value="P-loop containing nucleoside triphosphate hydrolases"/>
    <property type="match status" value="1"/>
</dbReference>
<dbReference type="InterPro" id="IPR027417">
    <property type="entry name" value="P-loop_NTPase"/>
</dbReference>
<dbReference type="Gene3D" id="3.40.50.300">
    <property type="entry name" value="P-loop containing nucleotide triphosphate hydrolases"/>
    <property type="match status" value="1"/>
</dbReference>
<evidence type="ECO:0000259" key="1">
    <source>
        <dbReference type="Pfam" id="PF09848"/>
    </source>
</evidence>
<reference evidence="2 3" key="1">
    <citation type="submission" date="2018-12" db="EMBL/GenBank/DDBJ databases">
        <authorList>
            <person name="Feng G."/>
            <person name="Zhu H."/>
        </authorList>
    </citation>
    <scope>NUCLEOTIDE SEQUENCE [LARGE SCALE GENOMIC DNA]</scope>
    <source>
        <strain evidence="2 3">LMG 26000</strain>
    </source>
</reference>
<sequence>MIFTIDTFCDRVESDMNGLIDELMYTTGRDTPAERQAWQKSLPRMSVVLAQAQQLNQKIKGAHLYLGSVTLEYKLPAASAWCDVVLLGRNAQGQAQVVIVELKDWDTKDDEPGVSEALIRHHGQDRLHPSDQVRGYTLYCQRFHSAVHAYQAQVDGCVYFTTTTSVAAYTQPPHTSLTSTYPVFSAGKDVGTLAGHLAGLLQESDEQFAHDFERGTYKQDRNMLRQVASSLRNTSSRPFELLDKQRLGYELALQTIEQASQQPKQKHVVLVLGPPGSGKSALATNLWVEAALRHNARGNVAFVTTSSSQKTNMKHVFDTASKITGAQYHVLPANQFNPGLYGKQVKQLQGEGYTMKPFSWRENLKVLRQEIGDFKTPDDMNFLSVVDEAHALINPEGHDIGFSAGWCLQAGPQAWHIMRCSQVSVFLLDAKQSYRDNETTTPADLERFAQDFGAQVHTVDLSGAQYRCGGSTEYVEWMEGLFGIHDEPTTLDWRKTPAKPDAPFGLQLVDSPTELESVLGQHHADGQLVRLLSSYSVEWKTKKATDVHGVAPKNQDFYLSYLDSSGQRQSWSRPWNYAPAEDYTLYVQAPEGSRMHQNPLAEVGCPYVVRGFDFDYIGLLWLNDLIWREGRWMVDPEHVHETAFASTKSKKALKQADGLDQLLLAVLKGYRILLTRATKGVYLYVQDAQTRAHLQQLLADADH</sequence>
<proteinExistence type="predicted"/>
<comment type="caution">
    <text evidence="2">The sequence shown here is derived from an EMBL/GenBank/DDBJ whole genome shotgun (WGS) entry which is preliminary data.</text>
</comment>
<dbReference type="Proteomes" id="UP000270291">
    <property type="component" value="Unassembled WGS sequence"/>
</dbReference>
<accession>A0A3R9MCS8</accession>
<dbReference type="InterPro" id="IPR018647">
    <property type="entry name" value="SLFN_3-like_DNA/RNA_helicase"/>
</dbReference>
<evidence type="ECO:0000313" key="3">
    <source>
        <dbReference type="Proteomes" id="UP000270291"/>
    </source>
</evidence>
<name>A0A3R9MCS8_9BACT</name>
<feature type="domain" description="Schlafen group 3-like DNA/RNA helicase" evidence="1">
    <location>
        <begin position="266"/>
        <end position="687"/>
    </location>
</feature>
<gene>
    <name evidence="2" type="ORF">EI293_20960</name>
</gene>
<dbReference type="RefSeq" id="WP_125440515.1">
    <property type="nucleotide sequence ID" value="NZ_RWIU01000010.1"/>
</dbReference>
<dbReference type="Pfam" id="PF09848">
    <property type="entry name" value="SLFN-g3_helicase"/>
    <property type="match status" value="1"/>
</dbReference>
<dbReference type="EMBL" id="RWIU01000010">
    <property type="protein sequence ID" value="RSK38995.1"/>
    <property type="molecule type" value="Genomic_DNA"/>
</dbReference>
<keyword evidence="3" id="KW-1185">Reference proteome</keyword>
<dbReference type="AlphaFoldDB" id="A0A3R9MCS8"/>
<dbReference type="OrthoDB" id="9759819at2"/>
<evidence type="ECO:0000313" key="2">
    <source>
        <dbReference type="EMBL" id="RSK38995.1"/>
    </source>
</evidence>
<organism evidence="2 3">
    <name type="scientific">Hymenobacter perfusus</name>
    <dbReference type="NCBI Taxonomy" id="1236770"/>
    <lineage>
        <taxon>Bacteria</taxon>
        <taxon>Pseudomonadati</taxon>
        <taxon>Bacteroidota</taxon>
        <taxon>Cytophagia</taxon>
        <taxon>Cytophagales</taxon>
        <taxon>Hymenobacteraceae</taxon>
        <taxon>Hymenobacter</taxon>
    </lineage>
</organism>